<keyword evidence="1" id="KW-0812">Transmembrane</keyword>
<proteinExistence type="predicted"/>
<sequence length="179" mass="20526">MNNKLEEFVKANKKEFEVKGPSDQLWERIASELDKKEKEQPKKSVKLYPWLSIAAMLVISLGIYFTASYKKANNVGVEIADVNPAFKNKQVHLASLIEERKDSLQVYAKDNPELYGKFTDDMAKLSKDYEALKRELQTSPNRVAVVKAMMKNLEIQSQLLSQQLGIINQVNQYKKENSI</sequence>
<protein>
    <recommendedName>
        <fullName evidence="4">Anti-sigma factor</fullName>
    </recommendedName>
</protein>
<dbReference type="Proteomes" id="UP001336835">
    <property type="component" value="Unassembled WGS sequence"/>
</dbReference>
<gene>
    <name evidence="2" type="ORF">VRU48_15610</name>
</gene>
<keyword evidence="1" id="KW-1133">Transmembrane helix</keyword>
<keyword evidence="3" id="KW-1185">Reference proteome</keyword>
<keyword evidence="1" id="KW-0472">Membrane</keyword>
<comment type="caution">
    <text evidence="2">The sequence shown here is derived from an EMBL/GenBank/DDBJ whole genome shotgun (WGS) entry which is preliminary data.</text>
</comment>
<dbReference type="RefSeq" id="WP_330108856.1">
    <property type="nucleotide sequence ID" value="NZ_JAZDQT010000003.1"/>
</dbReference>
<organism evidence="2 3">
    <name type="scientific">Pedobacter albus</name>
    <dbReference type="NCBI Taxonomy" id="3113905"/>
    <lineage>
        <taxon>Bacteria</taxon>
        <taxon>Pseudomonadati</taxon>
        <taxon>Bacteroidota</taxon>
        <taxon>Sphingobacteriia</taxon>
        <taxon>Sphingobacteriales</taxon>
        <taxon>Sphingobacteriaceae</taxon>
        <taxon>Pedobacter</taxon>
    </lineage>
</organism>
<name>A0ABU7IB06_9SPHI</name>
<accession>A0ABU7IB06</accession>
<evidence type="ECO:0000313" key="2">
    <source>
        <dbReference type="EMBL" id="MEE1946552.1"/>
    </source>
</evidence>
<feature type="transmembrane region" description="Helical" evidence="1">
    <location>
        <begin position="47"/>
        <end position="67"/>
    </location>
</feature>
<evidence type="ECO:0008006" key="4">
    <source>
        <dbReference type="Google" id="ProtNLM"/>
    </source>
</evidence>
<dbReference type="EMBL" id="JAZDQT010000003">
    <property type="protein sequence ID" value="MEE1946552.1"/>
    <property type="molecule type" value="Genomic_DNA"/>
</dbReference>
<evidence type="ECO:0000313" key="3">
    <source>
        <dbReference type="Proteomes" id="UP001336835"/>
    </source>
</evidence>
<reference evidence="2 3" key="1">
    <citation type="submission" date="2024-01" db="EMBL/GenBank/DDBJ databases">
        <title>Pedobacter sp. nov., isolated from fresh soil.</title>
        <authorList>
            <person name="Le N.T.T."/>
        </authorList>
    </citation>
    <scope>NUCLEOTIDE SEQUENCE [LARGE SCALE GENOMIC DNA]</scope>
    <source>
        <strain evidence="2 3">KR3-3</strain>
    </source>
</reference>
<evidence type="ECO:0000256" key="1">
    <source>
        <dbReference type="SAM" id="Phobius"/>
    </source>
</evidence>